<accession>A0A565B206</accession>
<protein>
    <submittedName>
        <fullName evidence="2">Uncharacterized protein</fullName>
    </submittedName>
</protein>
<sequence>MRDCESEASQKDLKPIALACMSAPRIAIDSAIRGEKMFEDVVDPWRKVRFPDPGRASPDPLPESSLAKRHR</sequence>
<evidence type="ECO:0000313" key="2">
    <source>
        <dbReference type="EMBL" id="VVA95350.1"/>
    </source>
</evidence>
<dbReference type="Proteomes" id="UP000489600">
    <property type="component" value="Unassembled WGS sequence"/>
</dbReference>
<evidence type="ECO:0000256" key="1">
    <source>
        <dbReference type="SAM" id="MobiDB-lite"/>
    </source>
</evidence>
<comment type="caution">
    <text evidence="2">The sequence shown here is derived from an EMBL/GenBank/DDBJ whole genome shotgun (WGS) entry which is preliminary data.</text>
</comment>
<keyword evidence="3" id="KW-1185">Reference proteome</keyword>
<reference evidence="2" key="1">
    <citation type="submission" date="2019-07" db="EMBL/GenBank/DDBJ databases">
        <authorList>
            <person name="Dittberner H."/>
        </authorList>
    </citation>
    <scope>NUCLEOTIDE SEQUENCE [LARGE SCALE GENOMIC DNA]</scope>
</reference>
<name>A0A565B206_9BRAS</name>
<dbReference type="EMBL" id="CABITT030000002">
    <property type="protein sequence ID" value="VVA95350.1"/>
    <property type="molecule type" value="Genomic_DNA"/>
</dbReference>
<evidence type="ECO:0000313" key="3">
    <source>
        <dbReference type="Proteomes" id="UP000489600"/>
    </source>
</evidence>
<gene>
    <name evidence="2" type="ORF">ANE_LOCUS5795</name>
</gene>
<proteinExistence type="predicted"/>
<dbReference type="AlphaFoldDB" id="A0A565B206"/>
<feature type="region of interest" description="Disordered" evidence="1">
    <location>
        <begin position="48"/>
        <end position="71"/>
    </location>
</feature>
<organism evidence="2 3">
    <name type="scientific">Arabis nemorensis</name>
    <dbReference type="NCBI Taxonomy" id="586526"/>
    <lineage>
        <taxon>Eukaryota</taxon>
        <taxon>Viridiplantae</taxon>
        <taxon>Streptophyta</taxon>
        <taxon>Embryophyta</taxon>
        <taxon>Tracheophyta</taxon>
        <taxon>Spermatophyta</taxon>
        <taxon>Magnoliopsida</taxon>
        <taxon>eudicotyledons</taxon>
        <taxon>Gunneridae</taxon>
        <taxon>Pentapetalae</taxon>
        <taxon>rosids</taxon>
        <taxon>malvids</taxon>
        <taxon>Brassicales</taxon>
        <taxon>Brassicaceae</taxon>
        <taxon>Arabideae</taxon>
        <taxon>Arabis</taxon>
    </lineage>
</organism>